<keyword evidence="4" id="KW-1185">Reference proteome</keyword>
<gene>
    <name evidence="3" type="ORF">AB205_0159310</name>
</gene>
<evidence type="ECO:0000256" key="2">
    <source>
        <dbReference type="SAM" id="MobiDB-lite"/>
    </source>
</evidence>
<evidence type="ECO:0000313" key="3">
    <source>
        <dbReference type="EMBL" id="PIN95700.1"/>
    </source>
</evidence>
<name>A0A2G9NYK6_AQUCT</name>
<reference evidence="4" key="1">
    <citation type="journal article" date="2017" name="Nat. Commun.">
        <title>The North American bullfrog draft genome provides insight into hormonal regulation of long noncoding RNA.</title>
        <authorList>
            <person name="Hammond S.A."/>
            <person name="Warren R.L."/>
            <person name="Vandervalk B.P."/>
            <person name="Kucuk E."/>
            <person name="Khan H."/>
            <person name="Gibb E.A."/>
            <person name="Pandoh P."/>
            <person name="Kirk H."/>
            <person name="Zhao Y."/>
            <person name="Jones M."/>
            <person name="Mungall A.J."/>
            <person name="Coope R."/>
            <person name="Pleasance S."/>
            <person name="Moore R.A."/>
            <person name="Holt R.A."/>
            <person name="Round J.M."/>
            <person name="Ohora S."/>
            <person name="Walle B.V."/>
            <person name="Veldhoen N."/>
            <person name="Helbing C.C."/>
            <person name="Birol I."/>
        </authorList>
    </citation>
    <scope>NUCLEOTIDE SEQUENCE [LARGE SCALE GENOMIC DNA]</scope>
</reference>
<feature type="coiled-coil region" evidence="1">
    <location>
        <begin position="28"/>
        <end position="55"/>
    </location>
</feature>
<sequence length="80" mass="9091">MLHSPTSLSHSHSQLQQQACATVPRDQYLQLQQQFQQAERSNQQLRAALDNRSANGNSPQALLPEQRALHADSYRRIGRL</sequence>
<feature type="region of interest" description="Disordered" evidence="2">
    <location>
        <begin position="1"/>
        <end position="21"/>
    </location>
</feature>
<feature type="compositionally biased region" description="Low complexity" evidence="2">
    <location>
        <begin position="7"/>
        <end position="18"/>
    </location>
</feature>
<protein>
    <submittedName>
        <fullName evidence="3">Uncharacterized protein</fullName>
    </submittedName>
</protein>
<keyword evidence="1" id="KW-0175">Coiled coil</keyword>
<accession>A0A2G9NYK6</accession>
<dbReference type="AlphaFoldDB" id="A0A2G9NYK6"/>
<evidence type="ECO:0000256" key="1">
    <source>
        <dbReference type="SAM" id="Coils"/>
    </source>
</evidence>
<evidence type="ECO:0000313" key="4">
    <source>
        <dbReference type="Proteomes" id="UP000228934"/>
    </source>
</evidence>
<dbReference type="OrthoDB" id="5799458at2759"/>
<dbReference type="Proteomes" id="UP000228934">
    <property type="component" value="Unassembled WGS sequence"/>
</dbReference>
<dbReference type="EMBL" id="KV923054">
    <property type="protein sequence ID" value="PIN95700.1"/>
    <property type="molecule type" value="Genomic_DNA"/>
</dbReference>
<organism evidence="3 4">
    <name type="scientific">Aquarana catesbeiana</name>
    <name type="common">American bullfrog</name>
    <name type="synonym">Rana catesbeiana</name>
    <dbReference type="NCBI Taxonomy" id="8400"/>
    <lineage>
        <taxon>Eukaryota</taxon>
        <taxon>Metazoa</taxon>
        <taxon>Chordata</taxon>
        <taxon>Craniata</taxon>
        <taxon>Vertebrata</taxon>
        <taxon>Euteleostomi</taxon>
        <taxon>Amphibia</taxon>
        <taxon>Batrachia</taxon>
        <taxon>Anura</taxon>
        <taxon>Neobatrachia</taxon>
        <taxon>Ranoidea</taxon>
        <taxon>Ranidae</taxon>
        <taxon>Aquarana</taxon>
    </lineage>
</organism>
<proteinExistence type="predicted"/>